<dbReference type="PANTHER" id="PTHR10605:SF56">
    <property type="entry name" value="BIFUNCTIONAL HEPARAN SULFATE N-DEACETYLASE_N-SULFOTRANSFERASE"/>
    <property type="match status" value="1"/>
</dbReference>
<dbReference type="Pfam" id="PF00685">
    <property type="entry name" value="Sulfotransfer_1"/>
    <property type="match status" value="1"/>
</dbReference>
<evidence type="ECO:0000259" key="4">
    <source>
        <dbReference type="Pfam" id="PF00685"/>
    </source>
</evidence>
<keyword evidence="2" id="KW-0325">Glycoprotein</keyword>
<evidence type="ECO:0008006" key="8">
    <source>
        <dbReference type="Google" id="ProtNLM"/>
    </source>
</evidence>
<dbReference type="SUPFAM" id="SSF82199">
    <property type="entry name" value="SET domain"/>
    <property type="match status" value="1"/>
</dbReference>
<accession>A0AA36HKL7</accession>
<keyword evidence="7" id="KW-1185">Reference proteome</keyword>
<dbReference type="InterPro" id="IPR037359">
    <property type="entry name" value="NST/OST"/>
</dbReference>
<feature type="binding site" evidence="3">
    <location>
        <position position="41"/>
    </location>
    <ligand>
        <name>3'-phosphoadenylyl sulfate</name>
        <dbReference type="ChEBI" id="CHEBI:58339"/>
    </ligand>
</feature>
<dbReference type="InterPro" id="IPR046341">
    <property type="entry name" value="SET_dom_sf"/>
</dbReference>
<dbReference type="PANTHER" id="PTHR10605">
    <property type="entry name" value="HEPARAN SULFATE SULFOTRANSFERASE"/>
    <property type="match status" value="1"/>
</dbReference>
<dbReference type="InterPro" id="IPR027417">
    <property type="entry name" value="P-loop_NTPase"/>
</dbReference>
<dbReference type="GO" id="GO:0008146">
    <property type="term" value="F:sulfotransferase activity"/>
    <property type="evidence" value="ECO:0007669"/>
    <property type="project" value="InterPro"/>
</dbReference>
<name>A0AA36HKL7_9DINO</name>
<dbReference type="InterPro" id="IPR000863">
    <property type="entry name" value="Sulfotransferase_dom"/>
</dbReference>
<dbReference type="Gene3D" id="3.40.50.300">
    <property type="entry name" value="P-loop containing nucleotide triphosphate hydrolases"/>
    <property type="match status" value="1"/>
</dbReference>
<dbReference type="InterPro" id="IPR011990">
    <property type="entry name" value="TPR-like_helical_dom_sf"/>
</dbReference>
<dbReference type="Proteomes" id="UP001178507">
    <property type="component" value="Unassembled WGS sequence"/>
</dbReference>
<dbReference type="Gene3D" id="2.170.270.10">
    <property type="entry name" value="SET domain"/>
    <property type="match status" value="1"/>
</dbReference>
<keyword evidence="1" id="KW-0808">Transferase</keyword>
<dbReference type="CDD" id="cd20071">
    <property type="entry name" value="SET_SMYD"/>
    <property type="match status" value="1"/>
</dbReference>
<dbReference type="SUPFAM" id="SSF52540">
    <property type="entry name" value="P-loop containing nucleoside triphosphate hydrolases"/>
    <property type="match status" value="1"/>
</dbReference>
<evidence type="ECO:0000256" key="2">
    <source>
        <dbReference type="ARBA" id="ARBA00023180"/>
    </source>
</evidence>
<gene>
    <name evidence="6" type="ORF">EVOR1521_LOCUS1374</name>
</gene>
<evidence type="ECO:0000256" key="1">
    <source>
        <dbReference type="ARBA" id="ARBA00022679"/>
    </source>
</evidence>
<dbReference type="Gene3D" id="1.25.40.10">
    <property type="entry name" value="Tetratricopeptide repeat domain"/>
    <property type="match status" value="1"/>
</dbReference>
<dbReference type="InterPro" id="IPR001214">
    <property type="entry name" value="SET_dom"/>
</dbReference>
<proteinExistence type="predicted"/>
<evidence type="ECO:0000313" key="7">
    <source>
        <dbReference type="Proteomes" id="UP001178507"/>
    </source>
</evidence>
<reference evidence="6" key="1">
    <citation type="submission" date="2023-08" db="EMBL/GenBank/DDBJ databases">
        <authorList>
            <person name="Chen Y."/>
            <person name="Shah S."/>
            <person name="Dougan E. K."/>
            <person name="Thang M."/>
            <person name="Chan C."/>
        </authorList>
    </citation>
    <scope>NUCLEOTIDE SEQUENCE</scope>
</reference>
<protein>
    <recommendedName>
        <fullName evidence="8">SET domain-containing protein</fullName>
    </recommendedName>
</protein>
<feature type="binding site" evidence="3">
    <location>
        <position position="33"/>
    </location>
    <ligand>
        <name>3'-phosphoadenylyl sulfate</name>
        <dbReference type="ChEBI" id="CHEBI:58339"/>
    </ligand>
</feature>
<sequence length="582" mass="65759">MIGDVTPSYMYLPQVLPRLRQFLPQARLVVLLRNPIARAVSHHNHDLHKYRPVGGLAARLRREARPLFAARQCRKPPPPPSRQDALRRGLYSEQLARILNYYPAEQVLVVISERFRADPRRELRRVLEFLGEELPTAMPDDAFEPHHVRDVYWAPVPAQKGRLRRALRRFYGREVRRLRRMLDDPLPAPRRVGGGLRLCAPAPRRESVFSFLPGDQGPEERKSQPVRVDDQRDTMAQVPGLTFDALKRRILALRAALWPKGATSAPAAELLEELLQVWIYNSFDLSEDGKEAGAIFLCAAMQSHSCAPNAAWHLDENNSFILHARSFIEEGQEVTISYLSPGELCLPSCDRQDLLELTKGFRCSCSRCLQPLDAARAFCCPECHQEVLAPSEPGDADLVCRCGRGLSEPLAAERRLRPWARSRPEFCTLAKVRDEEEEDDFGKDRTATSLLVEAENAGLADRHWILDALCDAAAAEAPEKAIELLRRRLALHQEGHCMAKRGRLHLALAEALSAQNLLEEAEQSYGAAAELLGLLFGDDHPEHLEAAKMQDMCRRKLRAEAGRVVKAQLPERKEKGPKKKRR</sequence>
<evidence type="ECO:0000256" key="3">
    <source>
        <dbReference type="PIRSR" id="PIRSR637359-2"/>
    </source>
</evidence>
<feature type="domain" description="Sulfotransferase" evidence="4">
    <location>
        <begin position="22"/>
        <end position="135"/>
    </location>
</feature>
<evidence type="ECO:0000313" key="6">
    <source>
        <dbReference type="EMBL" id="CAJ1370916.1"/>
    </source>
</evidence>
<dbReference type="Pfam" id="PF00856">
    <property type="entry name" value="SET"/>
    <property type="match status" value="1"/>
</dbReference>
<organism evidence="6 7">
    <name type="scientific">Effrenium voratum</name>
    <dbReference type="NCBI Taxonomy" id="2562239"/>
    <lineage>
        <taxon>Eukaryota</taxon>
        <taxon>Sar</taxon>
        <taxon>Alveolata</taxon>
        <taxon>Dinophyceae</taxon>
        <taxon>Suessiales</taxon>
        <taxon>Symbiodiniaceae</taxon>
        <taxon>Effrenium</taxon>
    </lineage>
</organism>
<comment type="caution">
    <text evidence="6">The sequence shown here is derived from an EMBL/GenBank/DDBJ whole genome shotgun (WGS) entry which is preliminary data.</text>
</comment>
<evidence type="ECO:0000259" key="5">
    <source>
        <dbReference type="Pfam" id="PF00856"/>
    </source>
</evidence>
<dbReference type="EMBL" id="CAUJNA010000044">
    <property type="protein sequence ID" value="CAJ1370916.1"/>
    <property type="molecule type" value="Genomic_DNA"/>
</dbReference>
<feature type="domain" description="SET" evidence="5">
    <location>
        <begin position="294"/>
        <end position="338"/>
    </location>
</feature>
<dbReference type="AlphaFoldDB" id="A0AA36HKL7"/>